<dbReference type="RefSeq" id="WP_072832837.1">
    <property type="nucleotide sequence ID" value="NZ_FQXP01000018.1"/>
</dbReference>
<proteinExistence type="predicted"/>
<accession>A0A1M5YL12</accession>
<protein>
    <submittedName>
        <fullName evidence="1">Uncharacterized protein</fullName>
    </submittedName>
</protein>
<dbReference type="AlphaFoldDB" id="A0A1M5YL12"/>
<name>A0A1M5YL12_9CLOT</name>
<reference evidence="1 2" key="1">
    <citation type="submission" date="2016-11" db="EMBL/GenBank/DDBJ databases">
        <authorList>
            <person name="Jaros S."/>
            <person name="Januszkiewicz K."/>
            <person name="Wedrychowicz H."/>
        </authorList>
    </citation>
    <scope>NUCLEOTIDE SEQUENCE [LARGE SCALE GENOMIC DNA]</scope>
    <source>
        <strain evidence="1 2">DSM 3089</strain>
    </source>
</reference>
<dbReference type="OrthoDB" id="1911403at2"/>
<keyword evidence="2" id="KW-1185">Reference proteome</keyword>
<dbReference type="Proteomes" id="UP000184526">
    <property type="component" value="Unassembled WGS sequence"/>
</dbReference>
<evidence type="ECO:0000313" key="1">
    <source>
        <dbReference type="EMBL" id="SHI12671.1"/>
    </source>
</evidence>
<sequence length="73" mass="8595">MIKSKSHLEELIQEVKSFTYAKDSGEVDVALKDETVSIRYDMPKCIVINFLEYEQALSLLYKDRKYINQQLFS</sequence>
<evidence type="ECO:0000313" key="2">
    <source>
        <dbReference type="Proteomes" id="UP000184526"/>
    </source>
</evidence>
<gene>
    <name evidence="1" type="ORF">SAMN02745196_03049</name>
</gene>
<dbReference type="EMBL" id="FQXP01000018">
    <property type="protein sequence ID" value="SHI12671.1"/>
    <property type="molecule type" value="Genomic_DNA"/>
</dbReference>
<organism evidence="1 2">
    <name type="scientific">Clostridium collagenovorans DSM 3089</name>
    <dbReference type="NCBI Taxonomy" id="1121306"/>
    <lineage>
        <taxon>Bacteria</taxon>
        <taxon>Bacillati</taxon>
        <taxon>Bacillota</taxon>
        <taxon>Clostridia</taxon>
        <taxon>Eubacteriales</taxon>
        <taxon>Clostridiaceae</taxon>
        <taxon>Clostridium</taxon>
    </lineage>
</organism>